<name>C0CXK0_9FIRM</name>
<evidence type="ECO:0000259" key="2">
    <source>
        <dbReference type="Pfam" id="PF07670"/>
    </source>
</evidence>
<gene>
    <name evidence="3" type="ORF">CLOSTASPAR_01724</name>
</gene>
<feature type="transmembrane region" description="Helical" evidence="1">
    <location>
        <begin position="144"/>
        <end position="167"/>
    </location>
</feature>
<dbReference type="Proteomes" id="UP000004756">
    <property type="component" value="Unassembled WGS sequence"/>
</dbReference>
<dbReference type="Pfam" id="PF07670">
    <property type="entry name" value="Gate"/>
    <property type="match status" value="1"/>
</dbReference>
<feature type="transmembrane region" description="Helical" evidence="1">
    <location>
        <begin position="65"/>
        <end position="89"/>
    </location>
</feature>
<reference evidence="3 4" key="1">
    <citation type="submission" date="2009-01" db="EMBL/GenBank/DDBJ databases">
        <authorList>
            <person name="Fulton L."/>
            <person name="Clifton S."/>
            <person name="Fulton B."/>
            <person name="Xu J."/>
            <person name="Minx P."/>
            <person name="Pepin K.H."/>
            <person name="Johnson M."/>
            <person name="Bhonagiri V."/>
            <person name="Nash W.E."/>
            <person name="Mardis E.R."/>
            <person name="Wilson R.K."/>
        </authorList>
    </citation>
    <scope>NUCLEOTIDE SEQUENCE [LARGE SCALE GENOMIC DNA]</scope>
    <source>
        <strain evidence="3 4">DSM 15981</strain>
    </source>
</reference>
<keyword evidence="1" id="KW-0472">Membrane</keyword>
<evidence type="ECO:0000256" key="1">
    <source>
        <dbReference type="SAM" id="Phobius"/>
    </source>
</evidence>
<reference evidence="3 4" key="2">
    <citation type="submission" date="2009-02" db="EMBL/GenBank/DDBJ databases">
        <title>Draft genome sequence of Clostridium asparagiforme (DSM 15981).</title>
        <authorList>
            <person name="Sudarsanam P."/>
            <person name="Ley R."/>
            <person name="Guruge J."/>
            <person name="Turnbaugh P.J."/>
            <person name="Mahowald M."/>
            <person name="Liep D."/>
            <person name="Gordon J."/>
        </authorList>
    </citation>
    <scope>NUCLEOTIDE SEQUENCE [LARGE SCALE GENOMIC DNA]</scope>
    <source>
        <strain evidence="3 4">DSM 15981</strain>
    </source>
</reference>
<feature type="transmembrane region" description="Helical" evidence="1">
    <location>
        <begin position="109"/>
        <end position="132"/>
    </location>
</feature>
<dbReference type="NCBIfam" id="NF007811">
    <property type="entry name" value="PRK10519.1"/>
    <property type="match status" value="1"/>
</dbReference>
<keyword evidence="1" id="KW-1133">Transmembrane helix</keyword>
<dbReference type="InterPro" id="IPR011642">
    <property type="entry name" value="Gate_dom"/>
</dbReference>
<comment type="caution">
    <text evidence="3">The sequence shown here is derived from an EMBL/GenBank/DDBJ whole genome shotgun (WGS) entry which is preliminary data.</text>
</comment>
<evidence type="ECO:0000313" key="3">
    <source>
        <dbReference type="EMBL" id="EEG56198.1"/>
    </source>
</evidence>
<evidence type="ECO:0000313" key="4">
    <source>
        <dbReference type="Proteomes" id="UP000004756"/>
    </source>
</evidence>
<sequence length="169" mass="18200">MEANKEEWIMEAENTAKKSFVEIFMEGAFKGWNMGIRSMLTALVLAYALMYMLKASGAMILLERVFSPVMGLFSLPGVAITALVAALMSKPGGVATAVALYTQGVLTDVQVTVMFPALVLMGGLVSQYVRVVVVSGTDKRRHSLLIASTIGVAVLSIPLMNILLGIMRR</sequence>
<keyword evidence="4" id="KW-1185">Reference proteome</keyword>
<feature type="domain" description="Nucleoside transporter/FeoB GTPase Gate" evidence="2">
    <location>
        <begin position="38"/>
        <end position="131"/>
    </location>
</feature>
<feature type="transmembrane region" description="Helical" evidence="1">
    <location>
        <begin position="34"/>
        <end position="53"/>
    </location>
</feature>
<dbReference type="HOGENOM" id="CLU_120911_0_0_9"/>
<organism evidence="3 4">
    <name type="scientific">[Clostridium] asparagiforme DSM 15981</name>
    <dbReference type="NCBI Taxonomy" id="518636"/>
    <lineage>
        <taxon>Bacteria</taxon>
        <taxon>Bacillati</taxon>
        <taxon>Bacillota</taxon>
        <taxon>Clostridia</taxon>
        <taxon>Lachnospirales</taxon>
        <taxon>Lachnospiraceae</taxon>
        <taxon>Enterocloster</taxon>
    </lineage>
</organism>
<keyword evidence="1" id="KW-0812">Transmembrane</keyword>
<proteinExistence type="predicted"/>
<protein>
    <submittedName>
        <fullName evidence="3">Transporter gate domain protein</fullName>
    </submittedName>
</protein>
<dbReference type="AlphaFoldDB" id="C0CXK0"/>
<accession>C0CXK0</accession>
<dbReference type="EMBL" id="ACCJ01000086">
    <property type="protein sequence ID" value="EEG56198.1"/>
    <property type="molecule type" value="Genomic_DNA"/>
</dbReference>